<reference evidence="2" key="1">
    <citation type="submission" date="2022-03" db="EMBL/GenBank/DDBJ databases">
        <authorList>
            <person name="Martin H S."/>
        </authorList>
    </citation>
    <scope>NUCLEOTIDE SEQUENCE</scope>
</reference>
<dbReference type="Proteomes" id="UP000837857">
    <property type="component" value="Chromosome 15"/>
</dbReference>
<keyword evidence="1" id="KW-1133">Transmembrane helix</keyword>
<keyword evidence="1" id="KW-0472">Membrane</keyword>
<organism evidence="2 3">
    <name type="scientific">Iphiclides podalirius</name>
    <name type="common">scarce swallowtail</name>
    <dbReference type="NCBI Taxonomy" id="110791"/>
    <lineage>
        <taxon>Eukaryota</taxon>
        <taxon>Metazoa</taxon>
        <taxon>Ecdysozoa</taxon>
        <taxon>Arthropoda</taxon>
        <taxon>Hexapoda</taxon>
        <taxon>Insecta</taxon>
        <taxon>Pterygota</taxon>
        <taxon>Neoptera</taxon>
        <taxon>Endopterygota</taxon>
        <taxon>Lepidoptera</taxon>
        <taxon>Glossata</taxon>
        <taxon>Ditrysia</taxon>
        <taxon>Papilionoidea</taxon>
        <taxon>Papilionidae</taxon>
        <taxon>Papilioninae</taxon>
        <taxon>Iphiclides</taxon>
    </lineage>
</organism>
<evidence type="ECO:0000313" key="2">
    <source>
        <dbReference type="EMBL" id="CAH2043532.1"/>
    </source>
</evidence>
<sequence length="109" mass="12289">MNPLPYTPTSFCSVGVLVLTPVISFHLRTPITAWRTHDPRLPVLLFDNSSTTPHSTEFTTRPLALPSLSFFNATSPLMGNDLLSLIKIEEVQRLMRVLQRFPNRILAQS</sequence>
<protein>
    <submittedName>
        <fullName evidence="2">Uncharacterized protein</fullName>
    </submittedName>
</protein>
<evidence type="ECO:0000256" key="1">
    <source>
        <dbReference type="SAM" id="Phobius"/>
    </source>
</evidence>
<evidence type="ECO:0000313" key="3">
    <source>
        <dbReference type="Proteomes" id="UP000837857"/>
    </source>
</evidence>
<accession>A0ABN8HZF8</accession>
<keyword evidence="1" id="KW-0812">Transmembrane</keyword>
<gene>
    <name evidence="2" type="ORF">IPOD504_LOCUS4336</name>
</gene>
<feature type="transmembrane region" description="Helical" evidence="1">
    <location>
        <begin position="6"/>
        <end position="27"/>
    </location>
</feature>
<feature type="non-terminal residue" evidence="2">
    <location>
        <position position="109"/>
    </location>
</feature>
<name>A0ABN8HZF8_9NEOP</name>
<keyword evidence="3" id="KW-1185">Reference proteome</keyword>
<dbReference type="EMBL" id="OW152827">
    <property type="protein sequence ID" value="CAH2043532.1"/>
    <property type="molecule type" value="Genomic_DNA"/>
</dbReference>
<proteinExistence type="predicted"/>